<dbReference type="EMBL" id="BK015604">
    <property type="protein sequence ID" value="DAE15394.1"/>
    <property type="molecule type" value="Genomic_DNA"/>
</dbReference>
<reference evidence="1" key="1">
    <citation type="journal article" date="2021" name="Proc. Natl. Acad. Sci. U.S.A.">
        <title>A Catalog of Tens of Thousands of Viruses from Human Metagenomes Reveals Hidden Associations with Chronic Diseases.</title>
        <authorList>
            <person name="Tisza M.J."/>
            <person name="Buck C.B."/>
        </authorList>
    </citation>
    <scope>NUCLEOTIDE SEQUENCE</scope>
    <source>
        <strain evidence="1">Ctdcr45</strain>
    </source>
</reference>
<organism evidence="1">
    <name type="scientific">Siphoviridae sp. ctdcr45</name>
    <dbReference type="NCBI Taxonomy" id="2825580"/>
    <lineage>
        <taxon>Viruses</taxon>
        <taxon>Duplodnaviria</taxon>
        <taxon>Heunggongvirae</taxon>
        <taxon>Uroviricota</taxon>
        <taxon>Caudoviricetes</taxon>
    </lineage>
</organism>
<protein>
    <submittedName>
        <fullName evidence="1">Staphopain peptidase C47</fullName>
    </submittedName>
</protein>
<sequence>MAHRLDYSWLEMEYPKRGKQTFRKLIPLDGLLQKNYGKRLDCTLTSLACVFGEKYYGDIEKIAKKYGYNGDKWGTNPLAVKAIMREFIRRWDVPGKVKSAYGKGVGWTWHAVKDIVSRNIPIVLNLWKDGRGYYKDHSVTIIGAEEYEKARFLLVLDNWHETVSLIDYDKLWIISSINYIDK</sequence>
<proteinExistence type="predicted"/>
<evidence type="ECO:0000313" key="1">
    <source>
        <dbReference type="EMBL" id="DAE15394.1"/>
    </source>
</evidence>
<name>A0A8S5Q8Z3_9CAUD</name>
<accession>A0A8S5Q8Z3</accession>